<dbReference type="EMBL" id="BJCC01000012">
    <property type="protein sequence ID" value="GCF93669.1"/>
    <property type="molecule type" value="Genomic_DNA"/>
</dbReference>
<dbReference type="AlphaFoldDB" id="A0A4V0WPF4"/>
<keyword evidence="2" id="KW-1185">Reference proteome</keyword>
<accession>A0A4V0WPF4</accession>
<evidence type="ECO:0000313" key="1">
    <source>
        <dbReference type="EMBL" id="GCF93669.1"/>
    </source>
</evidence>
<reference evidence="2" key="1">
    <citation type="submission" date="2019-02" db="EMBL/GenBank/DDBJ databases">
        <title>Draft genome sequence of Enterococcus sp. Gos25-1.</title>
        <authorList>
            <person name="Tanaka N."/>
            <person name="Shiwa Y."/>
            <person name="Fujita N."/>
        </authorList>
    </citation>
    <scope>NUCLEOTIDE SEQUENCE [LARGE SCALE GENOMIC DNA]</scope>
    <source>
        <strain evidence="2">Gos25-1</strain>
    </source>
</reference>
<organism evidence="1 2">
    <name type="scientific">Enterococcus florum</name>
    <dbReference type="NCBI Taxonomy" id="2480627"/>
    <lineage>
        <taxon>Bacteria</taxon>
        <taxon>Bacillati</taxon>
        <taxon>Bacillota</taxon>
        <taxon>Bacilli</taxon>
        <taxon>Lactobacillales</taxon>
        <taxon>Enterococcaceae</taxon>
        <taxon>Enterococcus</taxon>
    </lineage>
</organism>
<dbReference type="RefSeq" id="WP_146622125.1">
    <property type="nucleotide sequence ID" value="NZ_BJCC01000012.1"/>
</dbReference>
<protein>
    <submittedName>
        <fullName evidence="1">Uncharacterized protein</fullName>
    </submittedName>
</protein>
<gene>
    <name evidence="1" type="ORF">NRIC_15600</name>
</gene>
<dbReference type="OrthoDB" id="2189728at2"/>
<proteinExistence type="predicted"/>
<comment type="caution">
    <text evidence="1">The sequence shown here is derived from an EMBL/GenBank/DDBJ whole genome shotgun (WGS) entry which is preliminary data.</text>
</comment>
<dbReference type="Proteomes" id="UP000290567">
    <property type="component" value="Unassembled WGS sequence"/>
</dbReference>
<evidence type="ECO:0000313" key="2">
    <source>
        <dbReference type="Proteomes" id="UP000290567"/>
    </source>
</evidence>
<sequence length="114" mass="14100">MLNRQMIEPKKMLNILSTLREGFFAIRCQLSRKTYQVLLYKYEKDYFLLKNPYLFHLLMDRNAYYWNDQEILDSIEATFDENQYYPTSKEWVELDLSTLKLKENVEIEWFQFED</sequence>
<name>A0A4V0WPF4_9ENTE</name>